<sequence length="126" mass="14374">MGILVSKSAVGNFEAKWDWHSWRTTLSMSFSPLPESMAGAIFHGLLQSSWLICMCRVHHNLASLSAGMTCAFEYQVQGHDGYTTVGYLDELSHNSMLLYLEEVKACLVWSELQLMLLRKFWRVDIL</sequence>
<dbReference type="GeneID" id="110781625"/>
<dbReference type="Proteomes" id="UP000813463">
    <property type="component" value="Chromosome 1"/>
</dbReference>
<reference evidence="1" key="1">
    <citation type="journal article" date="2021" name="Nat. Commun.">
        <title>Genomic analyses provide insights into spinach domestication and the genetic basis of agronomic traits.</title>
        <authorList>
            <person name="Cai X."/>
            <person name="Sun X."/>
            <person name="Xu C."/>
            <person name="Sun H."/>
            <person name="Wang X."/>
            <person name="Ge C."/>
            <person name="Zhang Z."/>
            <person name="Wang Q."/>
            <person name="Fei Z."/>
            <person name="Jiao C."/>
            <person name="Wang Q."/>
        </authorList>
    </citation>
    <scope>NUCLEOTIDE SEQUENCE [LARGE SCALE GENOMIC DNA]</scope>
    <source>
        <strain evidence="1">cv. Varoflay</strain>
    </source>
</reference>
<proteinExistence type="predicted"/>
<keyword evidence="1" id="KW-1185">Reference proteome</keyword>
<accession>A0ABM3R329</accession>
<evidence type="ECO:0000313" key="2">
    <source>
        <dbReference type="RefSeq" id="XP_056690026.1"/>
    </source>
</evidence>
<dbReference type="RefSeq" id="XP_056691215.1">
    <property type="nucleotide sequence ID" value="XM_056835237.1"/>
</dbReference>
<name>A0ABM3R329_SPIOL</name>
<gene>
    <name evidence="2" type="primary">LOC110781625</name>
    <name evidence="3" type="synonym">LOC130466335</name>
</gene>
<reference evidence="2 3" key="2">
    <citation type="submission" date="2025-05" db="UniProtKB">
        <authorList>
            <consortium name="RefSeq"/>
        </authorList>
    </citation>
    <scope>IDENTIFICATION</scope>
    <source>
        <tissue evidence="2 3">Leaf</tissue>
    </source>
</reference>
<protein>
    <submittedName>
        <fullName evidence="2 3">Uncharacterized protein isoform X1</fullName>
    </submittedName>
</protein>
<evidence type="ECO:0000313" key="3">
    <source>
        <dbReference type="RefSeq" id="XP_056691215.1"/>
    </source>
</evidence>
<dbReference type="RefSeq" id="XP_056690026.1">
    <property type="nucleotide sequence ID" value="XM_056834048.1"/>
</dbReference>
<organism evidence="1 2">
    <name type="scientific">Spinacia oleracea</name>
    <name type="common">Spinach</name>
    <dbReference type="NCBI Taxonomy" id="3562"/>
    <lineage>
        <taxon>Eukaryota</taxon>
        <taxon>Viridiplantae</taxon>
        <taxon>Streptophyta</taxon>
        <taxon>Embryophyta</taxon>
        <taxon>Tracheophyta</taxon>
        <taxon>Spermatophyta</taxon>
        <taxon>Magnoliopsida</taxon>
        <taxon>eudicotyledons</taxon>
        <taxon>Gunneridae</taxon>
        <taxon>Pentapetalae</taxon>
        <taxon>Caryophyllales</taxon>
        <taxon>Chenopodiaceae</taxon>
        <taxon>Chenopodioideae</taxon>
        <taxon>Anserineae</taxon>
        <taxon>Spinacia</taxon>
    </lineage>
</organism>
<evidence type="ECO:0000313" key="1">
    <source>
        <dbReference type="Proteomes" id="UP000813463"/>
    </source>
</evidence>